<sequence>MKKNFTKNIFKIAIFLIIILFLSITFVLLSSSEKKKESKQVKPKNRSSQISSFSVNHLKKETQVEKFRYDFFVKDEKEINLILHNLNIKDTITSIDKKKPFFNDYENNKHYFNLKNNSDGLLYVHLKPNKNSLHSQYLRKDDKYTLQDLLEEKRSFENIFVFWDIEKSNTFDISIHHVITDLPFNKDKKQFIKEYLEKQKIFLSLEQIHLNCYNPSINKGIVEPLGKFAIEEMKPTAIYYDDGIRFINNNNKERTNTEFYQRHNGAKNIYVFKLKNKKQNEIQKNEYQVENLEEMKKILNQKNIYPKNINIVNPSFNKNNIPEDSNIEWYIKNPSESLFGVYFKYFENKGMPSIENFQYSLEDLLKNNDIIEEAYIFYKKRIPSGIKLFEKNKKYYPKDIYIKAKENGKNGWFFYILQVGKHIYGFDGQKFFNDQIPIIIKSSKNFKYNSIIDENVLLSKNDEIIGRRNFYDGKEYVSGYQRDSDNVTKNMVEYIIFQQDIYSSDKFIIEKE</sequence>
<evidence type="ECO:0000256" key="1">
    <source>
        <dbReference type="SAM" id="Coils"/>
    </source>
</evidence>
<feature type="transmembrane region" description="Helical" evidence="2">
    <location>
        <begin position="12"/>
        <end position="30"/>
    </location>
</feature>
<name>A0A559KJH6_9MOLU</name>
<dbReference type="Proteomes" id="UP000320078">
    <property type="component" value="Unassembled WGS sequence"/>
</dbReference>
<feature type="coiled-coil region" evidence="1">
    <location>
        <begin position="275"/>
        <end position="302"/>
    </location>
</feature>
<dbReference type="RefSeq" id="WP_144658361.1">
    <property type="nucleotide sequence ID" value="NZ_VIAE01000004.1"/>
</dbReference>
<dbReference type="OrthoDB" id="385821at2"/>
<protein>
    <submittedName>
        <fullName evidence="3">Uncharacterized protein</fullName>
    </submittedName>
</protein>
<organism evidence="3 4">
    <name type="scientific">Candidatus Phytoplasma pini</name>
    <dbReference type="NCBI Taxonomy" id="267362"/>
    <lineage>
        <taxon>Bacteria</taxon>
        <taxon>Bacillati</taxon>
        <taxon>Mycoplasmatota</taxon>
        <taxon>Mollicutes</taxon>
        <taxon>Acholeplasmatales</taxon>
        <taxon>Acholeplasmataceae</taxon>
        <taxon>Candidatus Phytoplasma</taxon>
    </lineage>
</organism>
<proteinExistence type="predicted"/>
<keyword evidence="2" id="KW-0812">Transmembrane</keyword>
<gene>
    <name evidence="3" type="ORF">MDPP_00217</name>
</gene>
<accession>A0A559KJH6</accession>
<evidence type="ECO:0000256" key="2">
    <source>
        <dbReference type="SAM" id="Phobius"/>
    </source>
</evidence>
<keyword evidence="1" id="KW-0175">Coiled coil</keyword>
<keyword evidence="4" id="KW-1185">Reference proteome</keyword>
<evidence type="ECO:0000313" key="4">
    <source>
        <dbReference type="Proteomes" id="UP000320078"/>
    </source>
</evidence>
<dbReference type="AlphaFoldDB" id="A0A559KJH6"/>
<reference evidence="3 4" key="1">
    <citation type="submission" date="2019-06" db="EMBL/GenBank/DDBJ databases">
        <title>Draft Genome Sequence of Candidatus Phytoplasma pini-Related Strain MDPP: A Resource for Comparative Genomics of Gymnosperm-infecting Phytoplasmas.</title>
        <authorList>
            <person name="Cai W."/>
            <person name="Costanzo S."/>
            <person name="Shao J."/>
            <person name="Zhao Y."/>
            <person name="Davis R."/>
        </authorList>
    </citation>
    <scope>NUCLEOTIDE SEQUENCE [LARGE SCALE GENOMIC DNA]</scope>
    <source>
        <strain evidence="3 4">MDPP</strain>
    </source>
</reference>
<keyword evidence="2" id="KW-1133">Transmembrane helix</keyword>
<dbReference type="EMBL" id="VIAE01000004">
    <property type="protein sequence ID" value="TVY12270.1"/>
    <property type="molecule type" value="Genomic_DNA"/>
</dbReference>
<keyword evidence="2" id="KW-0472">Membrane</keyword>
<evidence type="ECO:0000313" key="3">
    <source>
        <dbReference type="EMBL" id="TVY12270.1"/>
    </source>
</evidence>
<comment type="caution">
    <text evidence="3">The sequence shown here is derived from an EMBL/GenBank/DDBJ whole genome shotgun (WGS) entry which is preliminary data.</text>
</comment>